<name>A0A1G9B8P9_9EURY</name>
<organism evidence="1 2">
    <name type="scientific">Natronorubrum texcoconense</name>
    <dbReference type="NCBI Taxonomy" id="1095776"/>
    <lineage>
        <taxon>Archaea</taxon>
        <taxon>Methanobacteriati</taxon>
        <taxon>Methanobacteriota</taxon>
        <taxon>Stenosarchaea group</taxon>
        <taxon>Halobacteria</taxon>
        <taxon>Halobacteriales</taxon>
        <taxon>Natrialbaceae</taxon>
        <taxon>Natronorubrum</taxon>
    </lineage>
</organism>
<sequence length="81" mass="8595">METPPALKAAASDRAEITITKREYDDEQIVAVDFGPTDGKPSLDIVDGMAIVVVNDNQFEFEVPADAADVTVNDGVLTITG</sequence>
<evidence type="ECO:0000313" key="2">
    <source>
        <dbReference type="Proteomes" id="UP000198882"/>
    </source>
</evidence>
<dbReference type="InterPro" id="IPR055551">
    <property type="entry name" value="DUF7127"/>
</dbReference>
<accession>A0A1G9B8P9</accession>
<protein>
    <recommendedName>
        <fullName evidence="3">Hsp20/alpha crystallin family protein</fullName>
    </recommendedName>
</protein>
<dbReference type="RefSeq" id="WP_090307987.1">
    <property type="nucleotide sequence ID" value="NZ_FNFE01000004.1"/>
</dbReference>
<dbReference type="Proteomes" id="UP000198882">
    <property type="component" value="Unassembled WGS sequence"/>
</dbReference>
<evidence type="ECO:0008006" key="3">
    <source>
        <dbReference type="Google" id="ProtNLM"/>
    </source>
</evidence>
<proteinExistence type="predicted"/>
<dbReference type="OrthoDB" id="204533at2157"/>
<gene>
    <name evidence="1" type="ORF">SAMN04515672_2871</name>
</gene>
<reference evidence="2" key="1">
    <citation type="submission" date="2016-10" db="EMBL/GenBank/DDBJ databases">
        <authorList>
            <person name="Varghese N."/>
            <person name="Submissions S."/>
        </authorList>
    </citation>
    <scope>NUCLEOTIDE SEQUENCE [LARGE SCALE GENOMIC DNA]</scope>
    <source>
        <strain evidence="2">B4,CECT 8067,JCM 17497</strain>
    </source>
</reference>
<keyword evidence="2" id="KW-1185">Reference proteome</keyword>
<evidence type="ECO:0000313" key="1">
    <source>
        <dbReference type="EMBL" id="SDK35946.1"/>
    </source>
</evidence>
<dbReference type="Pfam" id="PF23444">
    <property type="entry name" value="DUF7127"/>
    <property type="match status" value="1"/>
</dbReference>
<dbReference type="AlphaFoldDB" id="A0A1G9B8P9"/>
<dbReference type="EMBL" id="FNFE01000004">
    <property type="protein sequence ID" value="SDK35946.1"/>
    <property type="molecule type" value="Genomic_DNA"/>
</dbReference>